<protein>
    <submittedName>
        <fullName evidence="2">C-type lectin domain protein</fullName>
    </submittedName>
</protein>
<gene>
    <name evidence="2" type="ordered locus">Clole_1951</name>
</gene>
<dbReference type="InterPro" id="IPR024079">
    <property type="entry name" value="MetalloPept_cat_dom_sf"/>
</dbReference>
<dbReference type="eggNOG" id="COG2815">
    <property type="taxonomic scope" value="Bacteria"/>
</dbReference>
<dbReference type="HOGENOM" id="CLU_486356_0_0_9"/>
<dbReference type="EMBL" id="CP002582">
    <property type="protein sequence ID" value="ADZ83669.1"/>
    <property type="molecule type" value="Genomic_DNA"/>
</dbReference>
<proteinExistence type="predicted"/>
<dbReference type="Pfam" id="PF00059">
    <property type="entry name" value="Lectin_C"/>
    <property type="match status" value="1"/>
</dbReference>
<dbReference type="CDD" id="cd03603">
    <property type="entry name" value="CLECT_VCBS"/>
    <property type="match status" value="1"/>
</dbReference>
<evidence type="ECO:0000313" key="2">
    <source>
        <dbReference type="EMBL" id="ADZ83669.1"/>
    </source>
</evidence>
<name>F2JPK9_CELLD</name>
<dbReference type="InterPro" id="IPR001304">
    <property type="entry name" value="C-type_lectin-like"/>
</dbReference>
<dbReference type="KEGG" id="cle:Clole_1951"/>
<dbReference type="RefSeq" id="WP_013656963.1">
    <property type="nucleotide sequence ID" value="NC_015275.1"/>
</dbReference>
<dbReference type="InterPro" id="IPR016187">
    <property type="entry name" value="CTDL_fold"/>
</dbReference>
<keyword evidence="3" id="KW-1185">Reference proteome</keyword>
<organism evidence="2 3">
    <name type="scientific">Cellulosilyticum lentocellum (strain ATCC 49066 / DSM 5427 / NCIMB 11756 / RHM5)</name>
    <name type="common">Clostridium lentocellum</name>
    <dbReference type="NCBI Taxonomy" id="642492"/>
    <lineage>
        <taxon>Bacteria</taxon>
        <taxon>Bacillati</taxon>
        <taxon>Bacillota</taxon>
        <taxon>Clostridia</taxon>
        <taxon>Lachnospirales</taxon>
        <taxon>Cellulosilyticaceae</taxon>
        <taxon>Cellulosilyticum</taxon>
    </lineage>
</organism>
<dbReference type="Proteomes" id="UP000008467">
    <property type="component" value="Chromosome"/>
</dbReference>
<keyword evidence="2" id="KW-0430">Lectin</keyword>
<dbReference type="PANTHER" id="PTHR22803">
    <property type="entry name" value="MANNOSE, PHOSPHOLIPASE, LECTIN RECEPTOR RELATED"/>
    <property type="match status" value="1"/>
</dbReference>
<dbReference type="SMART" id="SM00034">
    <property type="entry name" value="CLECT"/>
    <property type="match status" value="1"/>
</dbReference>
<feature type="domain" description="C-type lectin" evidence="1">
    <location>
        <begin position="92"/>
        <end position="212"/>
    </location>
</feature>
<sequence>MLPIETHHDMDANMVWAEVDELGTYCIIDLGKWLNELDKVTDNEEFYIEESDTDNSLMLLNSDVKAKSMVETSRTLMINDTSIADNYMKYTFNGNTYSIIENKMTWPNAKLYCEKLGGHLVTISSKEENNFVQGILKRRNLNYYTAIGYSDTAQEGVWEWVTSERSSYTNWDLKYPEPNNGIGMGEQDYAFMISDGTWDDGFLGSTAIFICEWEKQYGPTFDYISSTGLSGLTLKAPLKKISKVNSDSDTLTDSDEINWNLIINGKLSTLGELMDSKEQKGYVVEGLSRMSSSYQAASRCKPILPILSDPIKEDGDEDGIWDDKDPNKLRKDTIETMFKLSQKNNKKNPKYIEIHDNTIKIYLKLYITKEDDVDEKYVQLVKSGITKYWTTSFTGNDYDFYDGIKGNTIVYIDAISHGEGEMAYRERVYLKKYCIPMNSSGGLTFNLALGGNPTLPTIADIRWDDKNRTYTDPEFESVAAHEIGHSLGLWDAYPEANIFASPLKPNVEIPEETMMWYNKRVTSNDIEMVLQAFVENRQQHYYDSSPYKKSVVVRCPQEFH</sequence>
<dbReference type="Gene3D" id="3.40.390.10">
    <property type="entry name" value="Collagenase (Catalytic Domain)"/>
    <property type="match status" value="1"/>
</dbReference>
<dbReference type="STRING" id="642492.Clole_1951"/>
<evidence type="ECO:0000313" key="3">
    <source>
        <dbReference type="Proteomes" id="UP000008467"/>
    </source>
</evidence>
<evidence type="ECO:0000259" key="1">
    <source>
        <dbReference type="PROSITE" id="PS50041"/>
    </source>
</evidence>
<accession>F2JPK9</accession>
<dbReference type="Gene3D" id="3.10.100.10">
    <property type="entry name" value="Mannose-Binding Protein A, subunit A"/>
    <property type="match status" value="1"/>
</dbReference>
<dbReference type="InterPro" id="IPR050111">
    <property type="entry name" value="C-type_lectin/snaclec_domain"/>
</dbReference>
<dbReference type="GO" id="GO:0030246">
    <property type="term" value="F:carbohydrate binding"/>
    <property type="evidence" value="ECO:0007669"/>
    <property type="project" value="UniProtKB-KW"/>
</dbReference>
<dbReference type="GO" id="GO:0008237">
    <property type="term" value="F:metallopeptidase activity"/>
    <property type="evidence" value="ECO:0007669"/>
    <property type="project" value="InterPro"/>
</dbReference>
<dbReference type="AlphaFoldDB" id="F2JPK9"/>
<dbReference type="SUPFAM" id="SSF56436">
    <property type="entry name" value="C-type lectin-like"/>
    <property type="match status" value="1"/>
</dbReference>
<dbReference type="PROSITE" id="PS50041">
    <property type="entry name" value="C_TYPE_LECTIN_2"/>
    <property type="match status" value="1"/>
</dbReference>
<reference evidence="2 3" key="1">
    <citation type="journal article" date="2011" name="J. Bacteriol.">
        <title>Complete genome sequence of the cellulose-degrading bacterium Cellulosilyticum lentocellum.</title>
        <authorList>
            <consortium name="US DOE Joint Genome Institute"/>
            <person name="Miller D.A."/>
            <person name="Suen G."/>
            <person name="Bruce D."/>
            <person name="Copeland A."/>
            <person name="Cheng J.F."/>
            <person name="Detter C."/>
            <person name="Goodwin L.A."/>
            <person name="Han C.S."/>
            <person name="Hauser L.J."/>
            <person name="Land M.L."/>
            <person name="Lapidus A."/>
            <person name="Lucas S."/>
            <person name="Meincke L."/>
            <person name="Pitluck S."/>
            <person name="Tapia R."/>
            <person name="Teshima H."/>
            <person name="Woyke T."/>
            <person name="Fox B.G."/>
            <person name="Angert E.R."/>
            <person name="Currie C.R."/>
        </authorList>
    </citation>
    <scope>NUCLEOTIDE SEQUENCE [LARGE SCALE GENOMIC DNA]</scope>
    <source>
        <strain evidence="3">ATCC 49066 / DSM 5427 / NCIMB 11756 / RHM5</strain>
    </source>
</reference>
<dbReference type="SUPFAM" id="SSF55486">
    <property type="entry name" value="Metalloproteases ('zincins'), catalytic domain"/>
    <property type="match status" value="2"/>
</dbReference>
<dbReference type="InterPro" id="IPR016186">
    <property type="entry name" value="C-type_lectin-like/link_sf"/>
</dbReference>
<dbReference type="InterPro" id="IPR034007">
    <property type="entry name" value="CTLD_bac"/>
</dbReference>